<evidence type="ECO:0000313" key="5">
    <source>
        <dbReference type="Proteomes" id="UP000078348"/>
    </source>
</evidence>
<dbReference type="PANTHER" id="PTHR24171:SF8">
    <property type="entry name" value="BRCA1-ASSOCIATED RING DOMAIN PROTEIN 1"/>
    <property type="match status" value="1"/>
</dbReference>
<protein>
    <submittedName>
        <fullName evidence="4">Uncharacterized protein</fullName>
    </submittedName>
</protein>
<evidence type="ECO:0000313" key="4">
    <source>
        <dbReference type="EMBL" id="OAO14133.1"/>
    </source>
</evidence>
<gene>
    <name evidence="4" type="ORF">AV274_4200</name>
</gene>
<name>A0A196SAT4_BLAHN</name>
<organism evidence="4 5">
    <name type="scientific">Blastocystis sp. subtype 1 (strain ATCC 50177 / NandII)</name>
    <dbReference type="NCBI Taxonomy" id="478820"/>
    <lineage>
        <taxon>Eukaryota</taxon>
        <taxon>Sar</taxon>
        <taxon>Stramenopiles</taxon>
        <taxon>Bigyra</taxon>
        <taxon>Opalozoa</taxon>
        <taxon>Opalinata</taxon>
        <taxon>Blastocystidae</taxon>
        <taxon>Blastocystis</taxon>
    </lineage>
</organism>
<dbReference type="PROSITE" id="PS50088">
    <property type="entry name" value="ANK_REPEAT"/>
    <property type="match status" value="2"/>
</dbReference>
<dbReference type="OrthoDB" id="46564at2759"/>
<evidence type="ECO:0000256" key="2">
    <source>
        <dbReference type="ARBA" id="ARBA00023043"/>
    </source>
</evidence>
<feature type="repeat" description="ANK" evidence="3">
    <location>
        <begin position="67"/>
        <end position="99"/>
    </location>
</feature>
<dbReference type="GO" id="GO:0085020">
    <property type="term" value="P:protein K6-linked ubiquitination"/>
    <property type="evidence" value="ECO:0007669"/>
    <property type="project" value="TreeGrafter"/>
</dbReference>
<dbReference type="SUPFAM" id="SSF48403">
    <property type="entry name" value="Ankyrin repeat"/>
    <property type="match status" value="1"/>
</dbReference>
<comment type="caution">
    <text evidence="4">The sequence shown here is derived from an EMBL/GenBank/DDBJ whole genome shotgun (WGS) entry which is preliminary data.</text>
</comment>
<keyword evidence="2 3" id="KW-0040">ANK repeat</keyword>
<feature type="repeat" description="ANK" evidence="3">
    <location>
        <begin position="35"/>
        <end position="67"/>
    </location>
</feature>
<dbReference type="InterPro" id="IPR036770">
    <property type="entry name" value="Ankyrin_rpt-contain_sf"/>
</dbReference>
<sequence length="204" mass="22749">MENLQEFLDAARYDEIDVLKKMVSEGFNVDSQDEYGTTALHNACSNGNLDCVKLLVESGCHLLKNDAGNTALHRAVLLQQQDVVKYLLASIPDIDVLDKNSFGQSAVDVAFNTGNEELIDTVLSHDSAKKLEESRDFFCNACAIRIKKYHLLCSRCYCALNRDQANRGICPRCRRPFLNLIDETEVKLDQYTNQLDAILAGAAV</sequence>
<dbReference type="Proteomes" id="UP000078348">
    <property type="component" value="Unassembled WGS sequence"/>
</dbReference>
<proteinExistence type="predicted"/>
<keyword evidence="5" id="KW-1185">Reference proteome</keyword>
<evidence type="ECO:0000256" key="1">
    <source>
        <dbReference type="ARBA" id="ARBA00022737"/>
    </source>
</evidence>
<dbReference type="PROSITE" id="PS50297">
    <property type="entry name" value="ANK_REP_REGION"/>
    <property type="match status" value="2"/>
</dbReference>
<dbReference type="Pfam" id="PF12796">
    <property type="entry name" value="Ank_2"/>
    <property type="match status" value="1"/>
</dbReference>
<dbReference type="InterPro" id="IPR002110">
    <property type="entry name" value="Ankyrin_rpt"/>
</dbReference>
<accession>A0A196SAT4</accession>
<dbReference type="Gene3D" id="1.25.40.20">
    <property type="entry name" value="Ankyrin repeat-containing domain"/>
    <property type="match status" value="2"/>
</dbReference>
<dbReference type="PANTHER" id="PTHR24171">
    <property type="entry name" value="ANKYRIN REPEAT DOMAIN-CONTAINING PROTEIN 39-RELATED"/>
    <property type="match status" value="1"/>
</dbReference>
<dbReference type="GO" id="GO:0004842">
    <property type="term" value="F:ubiquitin-protein transferase activity"/>
    <property type="evidence" value="ECO:0007669"/>
    <property type="project" value="TreeGrafter"/>
</dbReference>
<keyword evidence="1" id="KW-0677">Repeat</keyword>
<reference evidence="4 5" key="1">
    <citation type="submission" date="2016-05" db="EMBL/GenBank/DDBJ databases">
        <title>Nuclear genome of Blastocystis sp. subtype 1 NandII.</title>
        <authorList>
            <person name="Gentekaki E."/>
            <person name="Curtis B."/>
            <person name="Stairs C."/>
            <person name="Eme L."/>
            <person name="Herman E."/>
            <person name="Klimes V."/>
            <person name="Arias M.C."/>
            <person name="Elias M."/>
            <person name="Hilliou F."/>
            <person name="Klute M."/>
            <person name="Malik S.-B."/>
            <person name="Pightling A."/>
            <person name="Rachubinski R."/>
            <person name="Salas D."/>
            <person name="Schlacht A."/>
            <person name="Suga H."/>
            <person name="Archibald J."/>
            <person name="Ball S.G."/>
            <person name="Clark G."/>
            <person name="Dacks J."/>
            <person name="Van Der Giezen M."/>
            <person name="Tsaousis A."/>
            <person name="Roger A."/>
        </authorList>
    </citation>
    <scope>NUCLEOTIDE SEQUENCE [LARGE SCALE GENOMIC DNA]</scope>
    <source>
        <strain evidence="5">ATCC 50177 / NandII</strain>
    </source>
</reference>
<dbReference type="AlphaFoldDB" id="A0A196SAT4"/>
<dbReference type="SMART" id="SM00248">
    <property type="entry name" value="ANK"/>
    <property type="match status" value="4"/>
</dbReference>
<dbReference type="EMBL" id="LXWW01000288">
    <property type="protein sequence ID" value="OAO14133.1"/>
    <property type="molecule type" value="Genomic_DNA"/>
</dbReference>
<dbReference type="STRING" id="478820.A0A196SAT4"/>
<evidence type="ECO:0000256" key="3">
    <source>
        <dbReference type="PROSITE-ProRule" id="PRU00023"/>
    </source>
</evidence>